<comment type="caution">
    <text evidence="2">The sequence shown here is derived from an EMBL/GenBank/DDBJ whole genome shotgun (WGS) entry which is preliminary data.</text>
</comment>
<evidence type="ECO:0000259" key="1">
    <source>
        <dbReference type="Pfam" id="PF10593"/>
    </source>
</evidence>
<reference evidence="2 3" key="1">
    <citation type="submission" date="2019-03" db="EMBL/GenBank/DDBJ databases">
        <title>Genomic Encyclopedia of Type Strains, Phase III (KMG-III): the genomes of soil and plant-associated and newly described type strains.</title>
        <authorList>
            <person name="Whitman W."/>
        </authorList>
    </citation>
    <scope>NUCLEOTIDE SEQUENCE [LARGE SCALE GENOMIC DNA]</scope>
    <source>
        <strain evidence="2 3">VKM Ac-2573</strain>
    </source>
</reference>
<gene>
    <name evidence="2" type="ORF">EV653_7324</name>
</gene>
<dbReference type="OrthoDB" id="436461at2"/>
<accession>A0A4R8BUL6</accession>
<organism evidence="2 3">
    <name type="scientific">Kribbella pratensis</name>
    <dbReference type="NCBI Taxonomy" id="2512112"/>
    <lineage>
        <taxon>Bacteria</taxon>
        <taxon>Bacillati</taxon>
        <taxon>Actinomycetota</taxon>
        <taxon>Actinomycetes</taxon>
        <taxon>Propionibacteriales</taxon>
        <taxon>Kribbellaceae</taxon>
        <taxon>Kribbella</taxon>
    </lineage>
</organism>
<dbReference type="AlphaFoldDB" id="A0A4R8BUL6"/>
<evidence type="ECO:0000313" key="3">
    <source>
        <dbReference type="Proteomes" id="UP000295146"/>
    </source>
</evidence>
<keyword evidence="3" id="KW-1185">Reference proteome</keyword>
<proteinExistence type="predicted"/>
<feature type="domain" description="Putative endonuclease Z1" evidence="1">
    <location>
        <begin position="489"/>
        <end position="733"/>
    </location>
</feature>
<evidence type="ECO:0000313" key="2">
    <source>
        <dbReference type="EMBL" id="TDW60767.1"/>
    </source>
</evidence>
<dbReference type="Proteomes" id="UP000295146">
    <property type="component" value="Unassembled WGS sequence"/>
</dbReference>
<name>A0A4R8BUL6_9ACTN</name>
<dbReference type="InterPro" id="IPR018310">
    <property type="entry name" value="Put_endonuclease_Z1-dom"/>
</dbReference>
<dbReference type="EMBL" id="SODP01000004">
    <property type="protein sequence ID" value="TDW60767.1"/>
    <property type="molecule type" value="Genomic_DNA"/>
</dbReference>
<sequence>MTMPEDWTVPAWAMPLRNLLQGFAEQAPRPLLPALAMFGGEVSEAELVDFIQSAPVNDNAFIALRLAFAKWDGSDDIVLHDPQGAETASGTIARRLAVVAALGLSADTEATIRAVIPVHQETTIVISREFEPWYEDARSQRSSLYWDDYEKYLAEVKKWPTSSITTLDRSTNSVIERLSDPTRSEIKQTKGLVVGYVQSGKTANFTGVIAKAVDAGYRLVVVMTGTIEILRSQTQRRIDMELMGVENVLAGQDPSDPDVAKGLDYQQDEDWLANRFVEHSERALNQPGVARIRRVTTHHNDYKSLPQGMSQLRYERHDKTRPLNAPENLLHTDAYVVIVKKNSAPLKKLIRDLQPLQAMLSELPALIIDDESDLASVNTKDPAKSSDRTTINQLITKLMDIVPRAQYVGYTATPFANVFIDPDDERNLFPSDFVLSLPRPADYMGVQEFHDVDPDWENVEKTVATSNELAYARAIQGDPLRDSELRKEELREALDSWVLSGAIKKYRESVTGRTYRHHTMLVHEELTNKTQSESAVVVRALWNTGRFTSGEGLRRLRKLFDNDLLPVMKARANGEPVPADFDDVKPFVARALAEMDSGGSDPVLVVNSDKAVQEQQEALDFDAGRVWRILIGGAKLSRGFTVEGLTVSFFRRKAGQADTLMQAGRWFGFREGYRDLVRLYIRRDKVVDLYEAFEALLLDEEAFRDELAKYEGFDEDGRPIVEPRQIPPLVSQHLPWLKPTARNKMFNAVVKSRASVGAFHQLSSIPPRGADENEQNLREVILPLLKRATNDATLQYEDDDKKIKDQETKVGLIDAAEFLAYFDKLKWHEDYATVIDPLKSFITTATEKQRIKDWAIVWPQRRGPGRALVFEELQQPAPIWKRKRRESPRIDFTGENKRNLRAAEAVPAGRETPVLGASPTRGVLVISLVADQAETSESEPVTPNKVVGMISLRVPDRSVRSKRDHIQYSVIVADADDAAIDKSLRPDHEGGHDA</sequence>
<protein>
    <submittedName>
        <fullName evidence="2">Z1 domain-containing protein</fullName>
    </submittedName>
</protein>
<dbReference type="Pfam" id="PF10593">
    <property type="entry name" value="Z1"/>
    <property type="match status" value="1"/>
</dbReference>